<dbReference type="InterPro" id="IPR011765">
    <property type="entry name" value="Pept_M16_N"/>
</dbReference>
<dbReference type="AlphaFoldDB" id="A0AA88GW61"/>
<dbReference type="FunFam" id="3.30.830.10:FF:000015">
    <property type="entry name" value="Putative zinc metalloprotease"/>
    <property type="match status" value="1"/>
</dbReference>
<dbReference type="Proteomes" id="UP000816034">
    <property type="component" value="Unassembled WGS sequence"/>
</dbReference>
<feature type="domain" description="Peptidase M16 C-terminal" evidence="4">
    <location>
        <begin position="209"/>
        <end position="385"/>
    </location>
</feature>
<proteinExistence type="predicted"/>
<dbReference type="GeneID" id="68104854"/>
<dbReference type="Pfam" id="PF05193">
    <property type="entry name" value="Peptidase_M16_C"/>
    <property type="match status" value="1"/>
</dbReference>
<evidence type="ECO:0000313" key="5">
    <source>
        <dbReference type="EMBL" id="KAG2392148.1"/>
    </source>
</evidence>
<feature type="region of interest" description="Disordered" evidence="2">
    <location>
        <begin position="1068"/>
        <end position="1090"/>
    </location>
</feature>
<keyword evidence="6" id="KW-1185">Reference proteome</keyword>
<evidence type="ECO:0000259" key="4">
    <source>
        <dbReference type="Pfam" id="PF05193"/>
    </source>
</evidence>
<sequence>MTPQDEITPLSPPPSEMYKDFQLVDSFQFFNYGAVYKYRSTRTGLHITLAKISSPIMKAYMTLRTRPSDHDGIPHVLEHMVFMGSQDYPFKGLLDKVANRCFAQGTNAFTQSTNTTYELTTAGTEGFYRLFPVYLDHILYPSLTDSGFLTEIHHIDGNGQDSGVVYNEMLGRENAPDELIYNVFNEIMYEGSEGYQYNYGGKVSNLRELTVEKVRKFHQEYYSPKNFNIIVVGNTTPEELIDAVQPMEQKILSLTKIEDPMSEFKVWKTPLPPLTQSQTKEIVYPSDDETAGHHVVLGWRAAPWKDLLTSYALDTLWNCLTVGDIAPLRKEFVENEDGDIWCADMYCGVEKSFDNIHRAWFLNVEADKVKIIVDKFFDFMRNIKLDLDYIRLVINRDKLEVLRQFETSPHDTFSHDLIEDFLYSTSNDDCRNLLDAPKHAAILLQKDEQYWKDLIETYILNPPCVTLYASPSSERVRELSEENMQRLEQQKKTLGEQKLKELEERLAKAELDNARSLDQKTLEEQFPIPSLSKIEEIHVATFRNDNNPKFNKTEHDNKLEQLLVNHTVPLPFFFQLSSIPSQFVDMFCMMDSSNIPFELKMYIPLFLAVNFSCDLKYDNEYMKKDQVIMSLMRESVSYSYGCGYQDQQDTSRNFHASLFAELLQFRLTFEIDKYHRLAEWTKHFLYHTVYTPEIIETKIQVLLSEIPLSKVSPEAVMSQGLKQMVTQPQSNHNVTSFLLQEKFLNETLTKLKSDPESVIADLTRLRNMLNQPENIRIHVVLDVNHFGPNNYEDIMSTWASLMDHQINKTVSTPQMKPLHKLCKWTNELTDLSKGRGILLGMGSADSGNLIKTHKGITNYELYHDRHSLSVAINFLTMEEGPFWVKLRGKGLCYGSSISSNVEKGTVSVYLSRVSNISKTYAECKAILEAVCSNDDESKESLFVLSENALNSARATVVVDKLHGAETIISACQVRFLSNTLFAGSKNFYDSLQDIGKVTVDDVKMAIVKYILPLFKDNEGSLFICDNIAQVKQADYPLRDTLEKQGYLTTYHSLKEYLAAELGITTSYSNEMSTGDDEEVSEEDEEMEDEE</sequence>
<dbReference type="PANTHER" id="PTHR43016:SF16">
    <property type="entry name" value="METALLOPROTEASE, PUTATIVE (AFU_ORTHOLOGUE AFUA_4G07610)-RELATED"/>
    <property type="match status" value="1"/>
</dbReference>
<feature type="domain" description="Peptidase M16 N-terminal" evidence="3">
    <location>
        <begin position="67"/>
        <end position="150"/>
    </location>
</feature>
<accession>A0AA88GW61</accession>
<dbReference type="InterPro" id="IPR011249">
    <property type="entry name" value="Metalloenz_LuxS/M16"/>
</dbReference>
<evidence type="ECO:0000313" key="6">
    <source>
        <dbReference type="Proteomes" id="UP000816034"/>
    </source>
</evidence>
<dbReference type="InterPro" id="IPR007863">
    <property type="entry name" value="Peptidase_M16_C"/>
</dbReference>
<protein>
    <submittedName>
        <fullName evidence="5">Uncharacterized protein</fullName>
    </submittedName>
</protein>
<organism evidence="5 6">
    <name type="scientific">Naegleria lovaniensis</name>
    <name type="common">Amoeba</name>
    <dbReference type="NCBI Taxonomy" id="51637"/>
    <lineage>
        <taxon>Eukaryota</taxon>
        <taxon>Discoba</taxon>
        <taxon>Heterolobosea</taxon>
        <taxon>Tetramitia</taxon>
        <taxon>Eutetramitia</taxon>
        <taxon>Vahlkampfiidae</taxon>
        <taxon>Naegleria</taxon>
    </lineage>
</organism>
<comment type="caution">
    <text evidence="5">The sequence shown here is derived from an EMBL/GenBank/DDBJ whole genome shotgun (WGS) entry which is preliminary data.</text>
</comment>
<gene>
    <name evidence="5" type="ORF">C9374_012400</name>
</gene>
<dbReference type="SUPFAM" id="SSF63411">
    <property type="entry name" value="LuxS/MPP-like metallohydrolase"/>
    <property type="match status" value="4"/>
</dbReference>
<dbReference type="PANTHER" id="PTHR43016">
    <property type="entry name" value="PRESEQUENCE PROTEASE"/>
    <property type="match status" value="1"/>
</dbReference>
<evidence type="ECO:0000256" key="2">
    <source>
        <dbReference type="SAM" id="MobiDB-lite"/>
    </source>
</evidence>
<dbReference type="Gene3D" id="3.30.830.10">
    <property type="entry name" value="Metalloenzyme, LuxS/M16 peptidase-like"/>
    <property type="match status" value="4"/>
</dbReference>
<feature type="compositionally biased region" description="Acidic residues" evidence="2">
    <location>
        <begin position="1073"/>
        <end position="1090"/>
    </location>
</feature>
<reference evidence="5 6" key="1">
    <citation type="journal article" date="2018" name="BMC Genomics">
        <title>The genome of Naegleria lovaniensis, the basis for a comparative approach to unravel pathogenicity factors of the human pathogenic amoeba N. fowleri.</title>
        <authorList>
            <person name="Liechti N."/>
            <person name="Schurch N."/>
            <person name="Bruggmann R."/>
            <person name="Wittwer M."/>
        </authorList>
    </citation>
    <scope>NUCLEOTIDE SEQUENCE [LARGE SCALE GENOMIC DNA]</scope>
    <source>
        <strain evidence="5 6">ATCC 30569</strain>
    </source>
</reference>
<dbReference type="RefSeq" id="XP_044554042.1">
    <property type="nucleotide sequence ID" value="XM_044688163.1"/>
</dbReference>
<evidence type="ECO:0000259" key="3">
    <source>
        <dbReference type="Pfam" id="PF00675"/>
    </source>
</evidence>
<dbReference type="Pfam" id="PF00675">
    <property type="entry name" value="Peptidase_M16"/>
    <property type="match status" value="1"/>
</dbReference>
<feature type="coiled-coil region" evidence="1">
    <location>
        <begin position="477"/>
        <end position="519"/>
    </location>
</feature>
<evidence type="ECO:0000256" key="1">
    <source>
        <dbReference type="SAM" id="Coils"/>
    </source>
</evidence>
<keyword evidence="1" id="KW-0175">Coiled coil</keyword>
<dbReference type="EMBL" id="PYSW02000005">
    <property type="protein sequence ID" value="KAG2392148.1"/>
    <property type="molecule type" value="Genomic_DNA"/>
</dbReference>
<name>A0AA88GW61_NAELO</name>
<dbReference type="GO" id="GO:0046872">
    <property type="term" value="F:metal ion binding"/>
    <property type="evidence" value="ECO:0007669"/>
    <property type="project" value="InterPro"/>
</dbReference>